<dbReference type="PANTHER" id="PTHR47076:SF9">
    <property type="entry name" value="NHL DOMAIN PROTEIN"/>
    <property type="match status" value="1"/>
</dbReference>
<evidence type="ECO:0000313" key="2">
    <source>
        <dbReference type="Proteomes" id="UP001280121"/>
    </source>
</evidence>
<sequence>MAVDESAMAHRRDLEPIEETSSNSLLRNTRCGCFPCFNSRRSSSSSTVRLAWWERIRTVHQIQPPHSQRWWTPAVSAFLRVREWSEIVAGPKWKTFIRRFNRNRSSNNNHNHGKYQYDPLSYSLNFDETRDFDQDEDFGGYHNFSSRYASTKPAAVAAAAVEDRRQEVAALA</sequence>
<protein>
    <submittedName>
        <fullName evidence="1">Uncharacterized protein</fullName>
    </submittedName>
</protein>
<comment type="caution">
    <text evidence="1">The sequence shown here is derived from an EMBL/GenBank/DDBJ whole genome shotgun (WGS) entry which is preliminary data.</text>
</comment>
<reference evidence="1" key="1">
    <citation type="journal article" date="2023" name="Plant J.">
        <title>Genome sequences and population genomics provide insights into the demographic history, inbreeding, and mutation load of two 'living fossil' tree species of Dipteronia.</title>
        <authorList>
            <person name="Feng Y."/>
            <person name="Comes H.P."/>
            <person name="Chen J."/>
            <person name="Zhu S."/>
            <person name="Lu R."/>
            <person name="Zhang X."/>
            <person name="Li P."/>
            <person name="Qiu J."/>
            <person name="Olsen K.M."/>
            <person name="Qiu Y."/>
        </authorList>
    </citation>
    <scope>NUCLEOTIDE SEQUENCE</scope>
    <source>
        <strain evidence="1">KIB01</strain>
    </source>
</reference>
<dbReference type="EMBL" id="JANJYI010000001">
    <property type="protein sequence ID" value="KAK2663803.1"/>
    <property type="molecule type" value="Genomic_DNA"/>
</dbReference>
<gene>
    <name evidence="1" type="ORF">Ddye_002377</name>
</gene>
<proteinExistence type="predicted"/>
<dbReference type="PANTHER" id="PTHR47076">
    <property type="entry name" value="NHL DOMAIN PROTEIN"/>
    <property type="match status" value="1"/>
</dbReference>
<dbReference type="AlphaFoldDB" id="A0AAD9XRM6"/>
<evidence type="ECO:0000313" key="1">
    <source>
        <dbReference type="EMBL" id="KAK2663803.1"/>
    </source>
</evidence>
<accession>A0AAD9XRM6</accession>
<keyword evidence="2" id="KW-1185">Reference proteome</keyword>
<dbReference type="Proteomes" id="UP001280121">
    <property type="component" value="Unassembled WGS sequence"/>
</dbReference>
<organism evidence="1 2">
    <name type="scientific">Dipteronia dyeriana</name>
    <dbReference type="NCBI Taxonomy" id="168575"/>
    <lineage>
        <taxon>Eukaryota</taxon>
        <taxon>Viridiplantae</taxon>
        <taxon>Streptophyta</taxon>
        <taxon>Embryophyta</taxon>
        <taxon>Tracheophyta</taxon>
        <taxon>Spermatophyta</taxon>
        <taxon>Magnoliopsida</taxon>
        <taxon>eudicotyledons</taxon>
        <taxon>Gunneridae</taxon>
        <taxon>Pentapetalae</taxon>
        <taxon>rosids</taxon>
        <taxon>malvids</taxon>
        <taxon>Sapindales</taxon>
        <taxon>Sapindaceae</taxon>
        <taxon>Hippocastanoideae</taxon>
        <taxon>Acereae</taxon>
        <taxon>Dipteronia</taxon>
    </lineage>
</organism>
<name>A0AAD9XRM6_9ROSI</name>